<feature type="region of interest" description="Disordered" evidence="1">
    <location>
        <begin position="1"/>
        <end position="20"/>
    </location>
</feature>
<dbReference type="EMBL" id="JARK01001380">
    <property type="protein sequence ID" value="EYC13400.1"/>
    <property type="molecule type" value="Genomic_DNA"/>
</dbReference>
<dbReference type="AlphaFoldDB" id="A0A016UE02"/>
<dbReference type="OrthoDB" id="6157510at2759"/>
<feature type="compositionally biased region" description="Basic and acidic residues" evidence="1">
    <location>
        <begin position="1"/>
        <end position="17"/>
    </location>
</feature>
<gene>
    <name evidence="2" type="primary">Acey_s0044.g969</name>
    <name evidence="2" type="ORF">Y032_0044g969</name>
</gene>
<evidence type="ECO:0000256" key="1">
    <source>
        <dbReference type="SAM" id="MobiDB-lite"/>
    </source>
</evidence>
<organism evidence="2 3">
    <name type="scientific">Ancylostoma ceylanicum</name>
    <dbReference type="NCBI Taxonomy" id="53326"/>
    <lineage>
        <taxon>Eukaryota</taxon>
        <taxon>Metazoa</taxon>
        <taxon>Ecdysozoa</taxon>
        <taxon>Nematoda</taxon>
        <taxon>Chromadorea</taxon>
        <taxon>Rhabditida</taxon>
        <taxon>Rhabditina</taxon>
        <taxon>Rhabditomorpha</taxon>
        <taxon>Strongyloidea</taxon>
        <taxon>Ancylostomatidae</taxon>
        <taxon>Ancylostomatinae</taxon>
        <taxon>Ancylostoma</taxon>
    </lineage>
</organism>
<sequence length="119" mass="12956">MSAEGGKSEEKDNESRPPEVVLGSILQSLRGVESARERSERVREGLHAMARTGGSEAIHTTGNAYHDCYSRRLSHRTAYAAWLSAVDVGCCLARAAEEAYSIFHSDAVAATVHHRGWDS</sequence>
<keyword evidence="3" id="KW-1185">Reference proteome</keyword>
<reference evidence="3" key="1">
    <citation type="journal article" date="2015" name="Nat. Genet.">
        <title>The genome and transcriptome of the zoonotic hookworm Ancylostoma ceylanicum identify infection-specific gene families.</title>
        <authorList>
            <person name="Schwarz E.M."/>
            <person name="Hu Y."/>
            <person name="Antoshechkin I."/>
            <person name="Miller M.M."/>
            <person name="Sternberg P.W."/>
            <person name="Aroian R.V."/>
        </authorList>
    </citation>
    <scope>NUCLEOTIDE SEQUENCE</scope>
    <source>
        <strain evidence="3">HY135</strain>
    </source>
</reference>
<evidence type="ECO:0000313" key="2">
    <source>
        <dbReference type="EMBL" id="EYC13400.1"/>
    </source>
</evidence>
<dbReference type="Proteomes" id="UP000024635">
    <property type="component" value="Unassembled WGS sequence"/>
</dbReference>
<evidence type="ECO:0000313" key="3">
    <source>
        <dbReference type="Proteomes" id="UP000024635"/>
    </source>
</evidence>
<accession>A0A016UE02</accession>
<protein>
    <submittedName>
        <fullName evidence="2">Uncharacterized protein</fullName>
    </submittedName>
</protein>
<proteinExistence type="predicted"/>
<comment type="caution">
    <text evidence="2">The sequence shown here is derived from an EMBL/GenBank/DDBJ whole genome shotgun (WGS) entry which is preliminary data.</text>
</comment>
<name>A0A016UE02_9BILA</name>